<evidence type="ECO:0000313" key="4">
    <source>
        <dbReference type="EMBL" id="KKK61662.1"/>
    </source>
</evidence>
<dbReference type="EMBL" id="LAZR01062370">
    <property type="protein sequence ID" value="KKK61662.1"/>
    <property type="molecule type" value="Genomic_DNA"/>
</dbReference>
<accession>A0A0F8WXS9</accession>
<dbReference type="GO" id="GO:0044423">
    <property type="term" value="C:virion component"/>
    <property type="evidence" value="ECO:0007669"/>
    <property type="project" value="UniProtKB-KW"/>
</dbReference>
<dbReference type="InterPro" id="IPR054612">
    <property type="entry name" value="Phage_capsid-like_C"/>
</dbReference>
<reference evidence="4" key="1">
    <citation type="journal article" date="2015" name="Nature">
        <title>Complex archaea that bridge the gap between prokaryotes and eukaryotes.</title>
        <authorList>
            <person name="Spang A."/>
            <person name="Saw J.H."/>
            <person name="Jorgensen S.L."/>
            <person name="Zaremba-Niedzwiedzka K."/>
            <person name="Martijn J."/>
            <person name="Lind A.E."/>
            <person name="van Eijk R."/>
            <person name="Schleper C."/>
            <person name="Guy L."/>
            <person name="Ettema T.J."/>
        </authorList>
    </citation>
    <scope>NUCLEOTIDE SEQUENCE</scope>
</reference>
<comment type="caution">
    <text evidence="4">The sequence shown here is derived from an EMBL/GenBank/DDBJ whole genome shotgun (WGS) entry which is preliminary data.</text>
</comment>
<feature type="domain" description="Phage capsid-like C-terminal" evidence="3">
    <location>
        <begin position="69"/>
        <end position="357"/>
    </location>
</feature>
<name>A0A0F8WXS9_9ZZZZ</name>
<protein>
    <recommendedName>
        <fullName evidence="3">Phage capsid-like C-terminal domain-containing protein</fullName>
    </recommendedName>
</protein>
<organism evidence="4">
    <name type="scientific">marine sediment metagenome</name>
    <dbReference type="NCBI Taxonomy" id="412755"/>
    <lineage>
        <taxon>unclassified sequences</taxon>
        <taxon>metagenomes</taxon>
        <taxon>ecological metagenomes</taxon>
    </lineage>
</organism>
<evidence type="ECO:0000256" key="2">
    <source>
        <dbReference type="ARBA" id="ARBA00022844"/>
    </source>
</evidence>
<sequence length="362" mass="38564">VEEVIEGDGTPAPPGPVRPFSREGEPTLAAFGQQLAAVAIAGNNPHAVDPRLLEIQAATGMSEGVASEGGFLVQTDVTSELLELAHRTGILAGRTDRRPISANSNGIKINAIDESSRADGSRQGGIQAYWAAEAGTLTKSKPTFRQMELALQKLTGLYYATDEELKDTTALAANVARWFGEEFGFKIDDAIIRGTGAGMPLGILGHAGTVSVAKETGQVAATVLKENIEKMWARVWAPSLARGEWYINQDVWPQLFQLSQAVGVGGVPVYIPPGGMAAAPFGSLMGRPVTPIEQCETLGVVGDLIFADFGKYIMIEKGGIEAAVSIHVQFLTDETTFRFILRTDGQPKRNAPLTPYKGTNTQ</sequence>
<dbReference type="Pfam" id="PF05065">
    <property type="entry name" value="Phage_capsid"/>
    <property type="match status" value="1"/>
</dbReference>
<keyword evidence="2" id="KW-0946">Virion</keyword>
<dbReference type="SUPFAM" id="SSF56563">
    <property type="entry name" value="Major capsid protein gp5"/>
    <property type="match status" value="1"/>
</dbReference>
<dbReference type="NCBIfam" id="TIGR01554">
    <property type="entry name" value="major_cap_HK97"/>
    <property type="match status" value="1"/>
</dbReference>
<dbReference type="Gene3D" id="3.30.2400.10">
    <property type="entry name" value="Major capsid protein gp5"/>
    <property type="match status" value="1"/>
</dbReference>
<evidence type="ECO:0000256" key="1">
    <source>
        <dbReference type="ARBA" id="ARBA00004328"/>
    </source>
</evidence>
<gene>
    <name evidence="4" type="ORF">LCGC14_3012090</name>
</gene>
<dbReference type="InterPro" id="IPR024455">
    <property type="entry name" value="Phage_capsid"/>
</dbReference>
<feature type="non-terminal residue" evidence="4">
    <location>
        <position position="1"/>
    </location>
</feature>
<comment type="subcellular location">
    <subcellularLocation>
        <location evidence="1">Virion</location>
    </subcellularLocation>
</comment>
<proteinExistence type="predicted"/>
<feature type="non-terminal residue" evidence="4">
    <location>
        <position position="362"/>
    </location>
</feature>
<dbReference type="AlphaFoldDB" id="A0A0F8WXS9"/>
<evidence type="ECO:0000259" key="3">
    <source>
        <dbReference type="Pfam" id="PF05065"/>
    </source>
</evidence>